<evidence type="ECO:0000313" key="2">
    <source>
        <dbReference type="Proteomes" id="UP000035037"/>
    </source>
</evidence>
<proteinExistence type="predicted"/>
<gene>
    <name evidence="1" type="ORF">TQ37_05270</name>
</gene>
<dbReference type="InterPro" id="IPR008928">
    <property type="entry name" value="6-hairpin_glycosidase_sf"/>
</dbReference>
<organism evidence="1 2">
    <name type="scientific">Candidatus Synechococcus spongiarum 15L</name>
    <dbReference type="NCBI Taxonomy" id="1608419"/>
    <lineage>
        <taxon>Bacteria</taxon>
        <taxon>Bacillati</taxon>
        <taxon>Cyanobacteriota</taxon>
        <taxon>Cyanophyceae</taxon>
        <taxon>Synechococcales</taxon>
        <taxon>Synechococcaceae</taxon>
        <taxon>Synechococcus</taxon>
    </lineage>
</organism>
<reference evidence="1 2" key="1">
    <citation type="submission" date="2015-02" db="EMBL/GenBank/DDBJ databases">
        <authorList>
            <person name="Slaby B."/>
            <person name="Hentschel U."/>
        </authorList>
    </citation>
    <scope>NUCLEOTIDE SEQUENCE [LARGE SCALE GENOMIC DNA]</scope>
    <source>
        <strain evidence="1">15L</strain>
    </source>
</reference>
<protein>
    <submittedName>
        <fullName evidence="1">Uncharacterized protein</fullName>
    </submittedName>
</protein>
<reference evidence="1 2" key="2">
    <citation type="submission" date="2015-05" db="EMBL/GenBank/DDBJ databases">
        <title>Lifestyle Evolution in Cyanobacterial Symbionts of Sponges.</title>
        <authorList>
            <person name="Burgsdorf I."/>
            <person name="Slaby B.M."/>
            <person name="Handley K.M."/>
            <person name="Haber M."/>
            <person name="Blom J."/>
            <person name="Marshall C.W."/>
            <person name="Gilbert J.A."/>
            <person name="Hentschel U."/>
            <person name="Steindler L."/>
        </authorList>
    </citation>
    <scope>NUCLEOTIDE SEQUENCE [LARGE SCALE GENOMIC DNA]</scope>
    <source>
        <strain evidence="1">15L</strain>
    </source>
</reference>
<dbReference type="EMBL" id="JYFQ01000104">
    <property type="protein sequence ID" value="KKZ12636.1"/>
    <property type="molecule type" value="Genomic_DNA"/>
</dbReference>
<evidence type="ECO:0000313" key="1">
    <source>
        <dbReference type="EMBL" id="KKZ12636.1"/>
    </source>
</evidence>
<dbReference type="SUPFAM" id="SSF48208">
    <property type="entry name" value="Six-hairpin glycosidases"/>
    <property type="match status" value="1"/>
</dbReference>
<dbReference type="PATRIC" id="fig|1608419.3.peg.48"/>
<dbReference type="Gene3D" id="1.50.10.20">
    <property type="match status" value="1"/>
</dbReference>
<accession>A0A0G8AVB7</accession>
<dbReference type="AlphaFoldDB" id="A0A0G8AVB7"/>
<sequence>MISSRGGPVGAARAPQFSAMGRVMVAIVCTKTARFCALTRCAIILLWMTILASGSSAQVNVHHTANGLEFSNQQVRVVIEKDEFGVSQHFFAARDGIWVEVAEAFRPPSPRPVTTTELYLDRSNEHGRALEVADDYRIIVPEVLSTFEIAGQDEDQVTVTLSGSTPIADIEQSLTLRSGAASVHINVRAELKGDPPQLEYLLSPIAFAEEGPPEFSHAPAYKRSPGDVIADRVFFAPAAIVQTGGQVAAIVPDLNLINEHRVYAERARPQKHRWIFGVPIDSSRITLPAVLDLELVSGMTSQPLLAYGLMDVIAEQHVYWRHVNAGGTFVRTLSGHELQYGMDLLLASDAPAHRGYQRVSRFLWEHYGQHYFRKPRPQALPFAEYARALYPASFDYKGFTVEFEDNQPVMAHRSPDGPQTWTSWQEWETDGQDMGMFRLTAPQWFHLTYITAWWNNVADALGLSYWGETLSDASFAAKVDRIINLVLDAPQKQGMFPSLYDLDKKSWQRSLWRFPGEDYDPNETRTYWDWETSDYHTAAAAVTVGYLMEFYRLGREDPHILAFAQRFGDFLVEEMVPDGSVPAWFDANLEPRLSMRWNAEGGANVWVLSELFRATKDTLYLDAARRAAGFLFNEVLPTQRWVDFEALYSCAVKPETFHDDRTGQPPRNAMAMSWALQGFVSMYETTGEPQYLDAAEAVADYAGLLQTVWAPHYIITAYPFGGFTSQIGDAEWLDQRDHRFAGILVRLGLLTGRQDLIERGVAAARSSLTLVTHPRHTANGIYNAPTFPFGLGPENIDHEGFPQTPLRSGPSWAEVGGLMAAADVVKQLGSVYIDVARDIAVGVDGLAVEGYDLEGRSLTIDIAKLMSELPLPYEEPYPAVIRIEGLPDAGPYDLTIDGQTYPGLYAEDLTSHSITIMP</sequence>
<dbReference type="GO" id="GO:0005975">
    <property type="term" value="P:carbohydrate metabolic process"/>
    <property type="evidence" value="ECO:0007669"/>
    <property type="project" value="InterPro"/>
</dbReference>
<dbReference type="Proteomes" id="UP000035037">
    <property type="component" value="Unassembled WGS sequence"/>
</dbReference>
<name>A0A0G8AVB7_9SYNE</name>
<comment type="caution">
    <text evidence="1">The sequence shown here is derived from an EMBL/GenBank/DDBJ whole genome shotgun (WGS) entry which is preliminary data.</text>
</comment>